<dbReference type="InterPro" id="IPR036390">
    <property type="entry name" value="WH_DNA-bd_sf"/>
</dbReference>
<dbReference type="InterPro" id="IPR036388">
    <property type="entry name" value="WH-like_DNA-bd_sf"/>
</dbReference>
<dbReference type="EMBL" id="JAYMFF010000022">
    <property type="protein sequence ID" value="MEC4176811.1"/>
    <property type="molecule type" value="Genomic_DNA"/>
</dbReference>
<dbReference type="SMART" id="SM00345">
    <property type="entry name" value="HTH_GNTR"/>
    <property type="match status" value="1"/>
</dbReference>
<accession>A0ABU6IKF5</accession>
<keyword evidence="1" id="KW-0805">Transcription regulation</keyword>
<name>A0ABU6IKF5_9ACTN</name>
<evidence type="ECO:0000256" key="1">
    <source>
        <dbReference type="ARBA" id="ARBA00023015"/>
    </source>
</evidence>
<dbReference type="PANTHER" id="PTHR38445:SF9">
    <property type="entry name" value="HTH-TYPE TRANSCRIPTIONAL REPRESSOR YTRA"/>
    <property type="match status" value="1"/>
</dbReference>
<proteinExistence type="predicted"/>
<evidence type="ECO:0000259" key="4">
    <source>
        <dbReference type="PROSITE" id="PS50949"/>
    </source>
</evidence>
<gene>
    <name evidence="5" type="ORF">VIN30_10170</name>
</gene>
<evidence type="ECO:0000256" key="3">
    <source>
        <dbReference type="ARBA" id="ARBA00023163"/>
    </source>
</evidence>
<dbReference type="Proteomes" id="UP001349994">
    <property type="component" value="Unassembled WGS sequence"/>
</dbReference>
<protein>
    <submittedName>
        <fullName evidence="5">GntR family transcriptional regulator</fullName>
    </submittedName>
</protein>
<sequence>MIQREKQITFEADEASNLPLWVQLRKRIAYLISSGFFKPGDQLPKIRELAADLSINFNTVNKAYLSLQTDGLVKSVRGKGAFVTDLATQQNDEPADEAEALMDECLHACRNLGLSYDETVSRMHVRAARLKMKEAAPARRPDSNVIVLFPEGEGVAAEKGA</sequence>
<organism evidence="5 6">
    <name type="scientific">Adlercreutzia wanghongyangiae</name>
    <dbReference type="NCBI Taxonomy" id="3111451"/>
    <lineage>
        <taxon>Bacteria</taxon>
        <taxon>Bacillati</taxon>
        <taxon>Actinomycetota</taxon>
        <taxon>Coriobacteriia</taxon>
        <taxon>Eggerthellales</taxon>
        <taxon>Eggerthellaceae</taxon>
        <taxon>Adlercreutzia</taxon>
    </lineage>
</organism>
<feature type="domain" description="HTH gntR-type" evidence="4">
    <location>
        <begin position="18"/>
        <end position="86"/>
    </location>
</feature>
<dbReference type="Pfam" id="PF00392">
    <property type="entry name" value="GntR"/>
    <property type="match status" value="1"/>
</dbReference>
<dbReference type="InterPro" id="IPR000524">
    <property type="entry name" value="Tscrpt_reg_HTH_GntR"/>
</dbReference>
<reference evidence="5 6" key="1">
    <citation type="submission" date="2024-01" db="EMBL/GenBank/DDBJ databases">
        <title>novel species in genus Adlercreutzia.</title>
        <authorList>
            <person name="Liu X."/>
        </authorList>
    </citation>
    <scope>NUCLEOTIDE SEQUENCE [LARGE SCALE GENOMIC DNA]</scope>
    <source>
        <strain evidence="5 6">R7</strain>
    </source>
</reference>
<dbReference type="RefSeq" id="WP_338211332.1">
    <property type="nucleotide sequence ID" value="NZ_JAYMFF010000022.1"/>
</dbReference>
<dbReference type="Gene3D" id="1.10.10.10">
    <property type="entry name" value="Winged helix-like DNA-binding domain superfamily/Winged helix DNA-binding domain"/>
    <property type="match status" value="1"/>
</dbReference>
<dbReference type="PROSITE" id="PS50949">
    <property type="entry name" value="HTH_GNTR"/>
    <property type="match status" value="1"/>
</dbReference>
<keyword evidence="6" id="KW-1185">Reference proteome</keyword>
<evidence type="ECO:0000313" key="6">
    <source>
        <dbReference type="Proteomes" id="UP001349994"/>
    </source>
</evidence>
<evidence type="ECO:0000256" key="2">
    <source>
        <dbReference type="ARBA" id="ARBA00023125"/>
    </source>
</evidence>
<dbReference type="SUPFAM" id="SSF46785">
    <property type="entry name" value="Winged helix' DNA-binding domain"/>
    <property type="match status" value="1"/>
</dbReference>
<keyword evidence="2" id="KW-0238">DNA-binding</keyword>
<dbReference type="PANTHER" id="PTHR38445">
    <property type="entry name" value="HTH-TYPE TRANSCRIPTIONAL REPRESSOR YTRA"/>
    <property type="match status" value="1"/>
</dbReference>
<dbReference type="CDD" id="cd07377">
    <property type="entry name" value="WHTH_GntR"/>
    <property type="match status" value="1"/>
</dbReference>
<evidence type="ECO:0000313" key="5">
    <source>
        <dbReference type="EMBL" id="MEC4176811.1"/>
    </source>
</evidence>
<comment type="caution">
    <text evidence="5">The sequence shown here is derived from an EMBL/GenBank/DDBJ whole genome shotgun (WGS) entry which is preliminary data.</text>
</comment>
<keyword evidence="3" id="KW-0804">Transcription</keyword>